<keyword evidence="6" id="KW-1185">Reference proteome</keyword>
<name>A0A8J4DHC6_9ACTN</name>
<dbReference type="PRINTS" id="PR00081">
    <property type="entry name" value="GDHRDH"/>
</dbReference>
<comment type="caution">
    <text evidence="5">The sequence shown here is derived from an EMBL/GenBank/DDBJ whole genome shotgun (WGS) entry which is preliminary data.</text>
</comment>
<dbReference type="Proteomes" id="UP000652013">
    <property type="component" value="Unassembled WGS sequence"/>
</dbReference>
<dbReference type="GO" id="GO:0016020">
    <property type="term" value="C:membrane"/>
    <property type="evidence" value="ECO:0007669"/>
    <property type="project" value="TreeGrafter"/>
</dbReference>
<dbReference type="Gene3D" id="3.40.50.720">
    <property type="entry name" value="NAD(P)-binding Rossmann-like Domain"/>
    <property type="match status" value="1"/>
</dbReference>
<evidence type="ECO:0000256" key="1">
    <source>
        <dbReference type="ARBA" id="ARBA00006484"/>
    </source>
</evidence>
<reference evidence="5" key="1">
    <citation type="submission" date="2021-01" db="EMBL/GenBank/DDBJ databases">
        <title>Whole genome shotgun sequence of Spirilliplanes yamanashiensis NBRC 15828.</title>
        <authorList>
            <person name="Komaki H."/>
            <person name="Tamura T."/>
        </authorList>
    </citation>
    <scope>NUCLEOTIDE SEQUENCE</scope>
    <source>
        <strain evidence="5">NBRC 15828</strain>
    </source>
</reference>
<proteinExistence type="inferred from homology"/>
<evidence type="ECO:0000313" key="6">
    <source>
        <dbReference type="Proteomes" id="UP000652013"/>
    </source>
</evidence>
<gene>
    <name evidence="5" type="ORF">Sya03_04020</name>
</gene>
<dbReference type="InterPro" id="IPR036291">
    <property type="entry name" value="NAD(P)-bd_dom_sf"/>
</dbReference>
<evidence type="ECO:0000256" key="4">
    <source>
        <dbReference type="SAM" id="MobiDB-lite"/>
    </source>
</evidence>
<dbReference type="EMBL" id="BOOY01000002">
    <property type="protein sequence ID" value="GIJ01050.1"/>
    <property type="molecule type" value="Genomic_DNA"/>
</dbReference>
<protein>
    <submittedName>
        <fullName evidence="5">Glucose a-dehydrogenase YxnA</fullName>
    </submittedName>
</protein>
<organism evidence="5 6">
    <name type="scientific">Spirilliplanes yamanashiensis</name>
    <dbReference type="NCBI Taxonomy" id="42233"/>
    <lineage>
        <taxon>Bacteria</taxon>
        <taxon>Bacillati</taxon>
        <taxon>Actinomycetota</taxon>
        <taxon>Actinomycetes</taxon>
        <taxon>Micromonosporales</taxon>
        <taxon>Micromonosporaceae</taxon>
        <taxon>Spirilliplanes</taxon>
    </lineage>
</organism>
<dbReference type="AlphaFoldDB" id="A0A8J4DHC6"/>
<dbReference type="Pfam" id="PF00106">
    <property type="entry name" value="adh_short"/>
    <property type="match status" value="1"/>
</dbReference>
<dbReference type="PANTHER" id="PTHR44196">
    <property type="entry name" value="DEHYDROGENASE/REDUCTASE SDR FAMILY MEMBER 7B"/>
    <property type="match status" value="1"/>
</dbReference>
<dbReference type="RefSeq" id="WP_203936377.1">
    <property type="nucleotide sequence ID" value="NZ_BAAAGJ010000005.1"/>
</dbReference>
<dbReference type="NCBIfam" id="NF005495">
    <property type="entry name" value="PRK07109.1"/>
    <property type="match status" value="1"/>
</dbReference>
<feature type="region of interest" description="Disordered" evidence="4">
    <location>
        <begin position="277"/>
        <end position="297"/>
    </location>
</feature>
<dbReference type="InterPro" id="IPR002347">
    <property type="entry name" value="SDR_fam"/>
</dbReference>
<dbReference type="PANTHER" id="PTHR44196:SF1">
    <property type="entry name" value="DEHYDROGENASE_REDUCTASE SDR FAMILY MEMBER 7B"/>
    <property type="match status" value="1"/>
</dbReference>
<accession>A0A8J4DHC6</accession>
<dbReference type="SUPFAM" id="SSF51735">
    <property type="entry name" value="NAD(P)-binding Rossmann-fold domains"/>
    <property type="match status" value="1"/>
</dbReference>
<dbReference type="PROSITE" id="PS00061">
    <property type="entry name" value="ADH_SHORT"/>
    <property type="match status" value="1"/>
</dbReference>
<evidence type="ECO:0000256" key="3">
    <source>
        <dbReference type="RuleBase" id="RU000363"/>
    </source>
</evidence>
<dbReference type="InterPro" id="IPR020904">
    <property type="entry name" value="Sc_DH/Rdtase_CS"/>
</dbReference>
<dbReference type="PRINTS" id="PR00080">
    <property type="entry name" value="SDRFAMILY"/>
</dbReference>
<evidence type="ECO:0000313" key="5">
    <source>
        <dbReference type="EMBL" id="GIJ01050.1"/>
    </source>
</evidence>
<dbReference type="GO" id="GO:0016491">
    <property type="term" value="F:oxidoreductase activity"/>
    <property type="evidence" value="ECO:0007669"/>
    <property type="project" value="UniProtKB-KW"/>
</dbReference>
<sequence>MPLQRPLHEAVVVITGASSGIGSATAHELAARGATVVLAARGADALQTVADDCRRLGGRALAVPTDVADPDQMQNLAARAAAEFGHVDAWVNNAAVSVYGLTDQVPAEEFRRVVEVNLLGTAYGVQAAIPHLIAGGGGVLINNASALAEVTMPYQAAYNAAKHGVRGLSDTVRQELRVSGHREVSVCTVLPATIDTPFFRTAANHTGRALRPPPPVYPPELVARAIARLLTHPRREVYAGRAAALLGASWRLLPGVTERVLGAYAARAQFRRGTAPVSSGNLFEPRAQAEPNGRWGARRHPLRTTAAVGVAAGAAAALARRRVRQRG</sequence>
<evidence type="ECO:0000256" key="2">
    <source>
        <dbReference type="ARBA" id="ARBA00023002"/>
    </source>
</evidence>
<comment type="similarity">
    <text evidence="1 3">Belongs to the short-chain dehydrogenases/reductases (SDR) family.</text>
</comment>
<keyword evidence="2" id="KW-0560">Oxidoreductase</keyword>